<comment type="caution">
    <text evidence="2">The sequence shown here is derived from an EMBL/GenBank/DDBJ whole genome shotgun (WGS) entry which is preliminary data.</text>
</comment>
<gene>
    <name evidence="2" type="ORF">CIB84_001190</name>
</gene>
<accession>A0A2P4TFE6</accession>
<sequence>MMANSSYSRQKKWLSCGDSEKTKLI</sequence>
<keyword evidence="3" id="KW-1185">Reference proteome</keyword>
<reference evidence="2 3" key="1">
    <citation type="submission" date="2018-01" db="EMBL/GenBank/DDBJ databases">
        <title>Comparison of the Chinese Bamboo Partridge and Red Junglefowl genome sequences highlights the importance of demography in genome evolution.</title>
        <authorList>
            <person name="Tiley G.P."/>
            <person name="Kimball R.T."/>
            <person name="Braun E.L."/>
            <person name="Burleigh J.G."/>
        </authorList>
    </citation>
    <scope>NUCLEOTIDE SEQUENCE [LARGE SCALE GENOMIC DNA]</scope>
    <source>
        <strain evidence="2">RTK389</strain>
        <tissue evidence="2">Blood</tissue>
    </source>
</reference>
<evidence type="ECO:0000313" key="3">
    <source>
        <dbReference type="Proteomes" id="UP000237246"/>
    </source>
</evidence>
<dbReference type="Proteomes" id="UP000237246">
    <property type="component" value="Unassembled WGS sequence"/>
</dbReference>
<evidence type="ECO:0000256" key="1">
    <source>
        <dbReference type="SAM" id="MobiDB-lite"/>
    </source>
</evidence>
<evidence type="ECO:0000313" key="2">
    <source>
        <dbReference type="EMBL" id="POI35058.1"/>
    </source>
</evidence>
<organism evidence="2 3">
    <name type="scientific">Bambusicola thoracicus</name>
    <name type="common">Chinese bamboo-partridge</name>
    <name type="synonym">Perdix thoracica</name>
    <dbReference type="NCBI Taxonomy" id="9083"/>
    <lineage>
        <taxon>Eukaryota</taxon>
        <taxon>Metazoa</taxon>
        <taxon>Chordata</taxon>
        <taxon>Craniata</taxon>
        <taxon>Vertebrata</taxon>
        <taxon>Euteleostomi</taxon>
        <taxon>Archelosauria</taxon>
        <taxon>Archosauria</taxon>
        <taxon>Dinosauria</taxon>
        <taxon>Saurischia</taxon>
        <taxon>Theropoda</taxon>
        <taxon>Coelurosauria</taxon>
        <taxon>Aves</taxon>
        <taxon>Neognathae</taxon>
        <taxon>Galloanserae</taxon>
        <taxon>Galliformes</taxon>
        <taxon>Phasianidae</taxon>
        <taxon>Perdicinae</taxon>
        <taxon>Bambusicola</taxon>
    </lineage>
</organism>
<dbReference type="EMBL" id="PPHD01000866">
    <property type="protein sequence ID" value="POI35058.1"/>
    <property type="molecule type" value="Genomic_DNA"/>
</dbReference>
<dbReference type="AlphaFoldDB" id="A0A2P4TFE6"/>
<protein>
    <submittedName>
        <fullName evidence="2">Uncharacterized protein</fullName>
    </submittedName>
</protein>
<proteinExistence type="predicted"/>
<feature type="region of interest" description="Disordered" evidence="1">
    <location>
        <begin position="1"/>
        <end position="25"/>
    </location>
</feature>
<name>A0A2P4TFE6_BAMTH</name>